<gene>
    <name evidence="1" type="ORF">SAMN04487965_1642</name>
</gene>
<dbReference type="RefSeq" id="WP_143186914.1">
    <property type="nucleotide sequence ID" value="NZ_FQVA01000001.1"/>
</dbReference>
<evidence type="ECO:0000313" key="1">
    <source>
        <dbReference type="EMBL" id="SHF21212.1"/>
    </source>
</evidence>
<dbReference type="STRING" id="494016.SAMN04487965_1642"/>
<dbReference type="EMBL" id="FQVA01000001">
    <property type="protein sequence ID" value="SHF21212.1"/>
    <property type="molecule type" value="Genomic_DNA"/>
</dbReference>
<proteinExistence type="predicted"/>
<accession>A0A1M4ZTV0</accession>
<name>A0A1M4ZTV0_9GAMM</name>
<protein>
    <submittedName>
        <fullName evidence="1">Uncharacterized protein</fullName>
    </submittedName>
</protein>
<organism evidence="1 2">
    <name type="scientific">Microbulbifer donghaiensis</name>
    <dbReference type="NCBI Taxonomy" id="494016"/>
    <lineage>
        <taxon>Bacteria</taxon>
        <taxon>Pseudomonadati</taxon>
        <taxon>Pseudomonadota</taxon>
        <taxon>Gammaproteobacteria</taxon>
        <taxon>Cellvibrionales</taxon>
        <taxon>Microbulbiferaceae</taxon>
        <taxon>Microbulbifer</taxon>
    </lineage>
</organism>
<sequence>MLRRIILSALSVSLLAACSHQQVYDAVHQNRLQDCEKFSGPQYRDCIQQYDQSYSDYQRERRELLGTEE</sequence>
<reference evidence="2" key="1">
    <citation type="submission" date="2016-11" db="EMBL/GenBank/DDBJ databases">
        <authorList>
            <person name="Varghese N."/>
            <person name="Submissions S."/>
        </authorList>
    </citation>
    <scope>NUCLEOTIDE SEQUENCE [LARGE SCALE GENOMIC DNA]</scope>
    <source>
        <strain evidence="2">CGMCC 1.7063</strain>
    </source>
</reference>
<dbReference type="Proteomes" id="UP000184170">
    <property type="component" value="Unassembled WGS sequence"/>
</dbReference>
<dbReference type="PROSITE" id="PS51257">
    <property type="entry name" value="PROKAR_LIPOPROTEIN"/>
    <property type="match status" value="1"/>
</dbReference>
<dbReference type="AlphaFoldDB" id="A0A1M4ZTV0"/>
<keyword evidence="2" id="KW-1185">Reference proteome</keyword>
<evidence type="ECO:0000313" key="2">
    <source>
        <dbReference type="Proteomes" id="UP000184170"/>
    </source>
</evidence>